<keyword evidence="8" id="KW-0902">Two-component regulatory system</keyword>
<dbReference type="GO" id="GO:0000155">
    <property type="term" value="F:phosphorelay sensor kinase activity"/>
    <property type="evidence" value="ECO:0007669"/>
    <property type="project" value="InterPro"/>
</dbReference>
<evidence type="ECO:0000256" key="5">
    <source>
        <dbReference type="ARBA" id="ARBA00022741"/>
    </source>
</evidence>
<evidence type="ECO:0000256" key="3">
    <source>
        <dbReference type="ARBA" id="ARBA00022553"/>
    </source>
</evidence>
<feature type="domain" description="DUF7134" evidence="13">
    <location>
        <begin position="63"/>
        <end position="212"/>
    </location>
</feature>
<name>A0A345NN48_9MICO</name>
<keyword evidence="4" id="KW-0808">Transferase</keyword>
<dbReference type="InterPro" id="IPR036890">
    <property type="entry name" value="HATPase_C_sf"/>
</dbReference>
<keyword evidence="3" id="KW-0597">Phosphoprotein</keyword>
<dbReference type="Pfam" id="PF07730">
    <property type="entry name" value="HisKA_3"/>
    <property type="match status" value="1"/>
</dbReference>
<keyword evidence="10" id="KW-1133">Transmembrane helix</keyword>
<accession>A0A345NN48</accession>
<dbReference type="EC" id="2.7.13.3" evidence="2"/>
<dbReference type="Gene3D" id="1.20.5.1930">
    <property type="match status" value="1"/>
</dbReference>
<feature type="transmembrane region" description="Helical" evidence="10">
    <location>
        <begin position="157"/>
        <end position="175"/>
    </location>
</feature>
<keyword evidence="7" id="KW-0067">ATP-binding</keyword>
<evidence type="ECO:0000256" key="10">
    <source>
        <dbReference type="SAM" id="Phobius"/>
    </source>
</evidence>
<feature type="region of interest" description="Disordered" evidence="9">
    <location>
        <begin position="27"/>
        <end position="51"/>
    </location>
</feature>
<organism evidence="14 15">
    <name type="scientific">Ornithinimicrobium avium</name>
    <dbReference type="NCBI Taxonomy" id="2283195"/>
    <lineage>
        <taxon>Bacteria</taxon>
        <taxon>Bacillati</taxon>
        <taxon>Actinomycetota</taxon>
        <taxon>Actinomycetes</taxon>
        <taxon>Micrococcales</taxon>
        <taxon>Ornithinimicrobiaceae</taxon>
        <taxon>Ornithinimicrobium</taxon>
    </lineage>
</organism>
<keyword evidence="6 14" id="KW-0418">Kinase</keyword>
<dbReference type="CDD" id="cd16917">
    <property type="entry name" value="HATPase_UhpB-NarQ-NarX-like"/>
    <property type="match status" value="1"/>
</dbReference>
<evidence type="ECO:0000259" key="12">
    <source>
        <dbReference type="Pfam" id="PF07730"/>
    </source>
</evidence>
<keyword evidence="10" id="KW-0472">Membrane</keyword>
<comment type="catalytic activity">
    <reaction evidence="1">
        <text>ATP + protein L-histidine = ADP + protein N-phospho-L-histidine.</text>
        <dbReference type="EC" id="2.7.13.3"/>
    </reaction>
</comment>
<dbReference type="GO" id="GO:0016020">
    <property type="term" value="C:membrane"/>
    <property type="evidence" value="ECO:0007669"/>
    <property type="project" value="InterPro"/>
</dbReference>
<dbReference type="OrthoDB" id="227596at2"/>
<feature type="transmembrane region" description="Helical" evidence="10">
    <location>
        <begin position="72"/>
        <end position="99"/>
    </location>
</feature>
<evidence type="ECO:0000256" key="1">
    <source>
        <dbReference type="ARBA" id="ARBA00000085"/>
    </source>
</evidence>
<proteinExistence type="predicted"/>
<evidence type="ECO:0000313" key="15">
    <source>
        <dbReference type="Proteomes" id="UP000253790"/>
    </source>
</evidence>
<dbReference type="GO" id="GO:0005524">
    <property type="term" value="F:ATP binding"/>
    <property type="evidence" value="ECO:0007669"/>
    <property type="project" value="UniProtKB-KW"/>
</dbReference>
<dbReference type="Pfam" id="PF02518">
    <property type="entry name" value="HATPase_c"/>
    <property type="match status" value="1"/>
</dbReference>
<feature type="transmembrane region" description="Helical" evidence="10">
    <location>
        <begin position="133"/>
        <end position="150"/>
    </location>
</feature>
<dbReference type="EMBL" id="CP031229">
    <property type="protein sequence ID" value="AXH96456.1"/>
    <property type="molecule type" value="Genomic_DNA"/>
</dbReference>
<evidence type="ECO:0000259" key="11">
    <source>
        <dbReference type="Pfam" id="PF02518"/>
    </source>
</evidence>
<dbReference type="GO" id="GO:0046983">
    <property type="term" value="F:protein dimerization activity"/>
    <property type="evidence" value="ECO:0007669"/>
    <property type="project" value="InterPro"/>
</dbReference>
<evidence type="ECO:0000313" key="14">
    <source>
        <dbReference type="EMBL" id="AXH96456.1"/>
    </source>
</evidence>
<dbReference type="Proteomes" id="UP000253790">
    <property type="component" value="Chromosome"/>
</dbReference>
<feature type="domain" description="Histidine kinase/HSP90-like ATPase" evidence="11">
    <location>
        <begin position="365"/>
        <end position="453"/>
    </location>
</feature>
<dbReference type="Gene3D" id="3.30.565.10">
    <property type="entry name" value="Histidine kinase-like ATPase, C-terminal domain"/>
    <property type="match status" value="1"/>
</dbReference>
<dbReference type="InterPro" id="IPR050482">
    <property type="entry name" value="Sensor_HK_TwoCompSys"/>
</dbReference>
<evidence type="ECO:0000256" key="4">
    <source>
        <dbReference type="ARBA" id="ARBA00022679"/>
    </source>
</evidence>
<dbReference type="KEGG" id="orn:DV701_10275"/>
<reference evidence="14 15" key="1">
    <citation type="submission" date="2018-07" db="EMBL/GenBank/DDBJ databases">
        <title>Complete genome sequencing of Ornithinimicrobium sp. AMA3305.</title>
        <authorList>
            <person name="Bae J.-W."/>
        </authorList>
    </citation>
    <scope>NUCLEOTIDE SEQUENCE [LARGE SCALE GENOMIC DNA]</scope>
    <source>
        <strain evidence="14 15">AMA3305</strain>
    </source>
</reference>
<keyword evidence="5" id="KW-0547">Nucleotide-binding</keyword>
<gene>
    <name evidence="14" type="ORF">DV701_10275</name>
</gene>
<evidence type="ECO:0000256" key="6">
    <source>
        <dbReference type="ARBA" id="ARBA00022777"/>
    </source>
</evidence>
<protein>
    <recommendedName>
        <fullName evidence="2">histidine kinase</fullName>
        <ecNumber evidence="2">2.7.13.3</ecNumber>
    </recommendedName>
</protein>
<dbReference type="PANTHER" id="PTHR24421">
    <property type="entry name" value="NITRATE/NITRITE SENSOR PROTEIN NARX-RELATED"/>
    <property type="match status" value="1"/>
</dbReference>
<dbReference type="AlphaFoldDB" id="A0A345NN48"/>
<dbReference type="SUPFAM" id="SSF55874">
    <property type="entry name" value="ATPase domain of HSP90 chaperone/DNA topoisomerase II/histidine kinase"/>
    <property type="match status" value="1"/>
</dbReference>
<feature type="transmembrane region" description="Helical" evidence="10">
    <location>
        <begin position="111"/>
        <end position="127"/>
    </location>
</feature>
<dbReference type="PANTHER" id="PTHR24421:SF10">
    <property type="entry name" value="NITRATE_NITRITE SENSOR PROTEIN NARQ"/>
    <property type="match status" value="1"/>
</dbReference>
<evidence type="ECO:0000256" key="8">
    <source>
        <dbReference type="ARBA" id="ARBA00023012"/>
    </source>
</evidence>
<evidence type="ECO:0000256" key="9">
    <source>
        <dbReference type="SAM" id="MobiDB-lite"/>
    </source>
</evidence>
<feature type="transmembrane region" description="Helical" evidence="10">
    <location>
        <begin position="187"/>
        <end position="208"/>
    </location>
</feature>
<dbReference type="InterPro" id="IPR003594">
    <property type="entry name" value="HATPase_dom"/>
</dbReference>
<sequence length="469" mass="49414">MRFIPRASAPGSARIPRARRVLPPVLTSYPGRTPDQTTVRRRPTDPTVGSPVMDELRETIGELRRHPWAPDVALVGALAAWVLLTGVVLGGGATLLGLVQVLPLFVRRRRPLTAALLVALGCLVQLALLDEPIPANVAVPVAVYSAAAFGDRRTSRLGLALGLVGAVLAGLAWSFGGPELAQQLAAASVQMFFMATFVGAAWVLGDVVRRRKEVLSRLQAQHRALARDTAQRTRLVAQGERASIAREMHDVVAHSLAVVVVQADGALYAARQALDAPPAIGPDRAALERAAQTLDTLAQTARDSLADTRRLVGVLRDEDAGAEFSPLQGLAYLDDLVQRVRDSGVAVDVVVRGRTEDLPREVDLAAYRVVQESLTNVLKHAGPQAHVDVDVMRTPAVLLVRVTDDGTGAPPDADGEGNGVLGMAERAEVLGGSVHAGPRARGGWEVVATIPVDDDASGAGARPAAGGER</sequence>
<evidence type="ECO:0000256" key="7">
    <source>
        <dbReference type="ARBA" id="ARBA00022840"/>
    </source>
</evidence>
<keyword evidence="10" id="KW-0812">Transmembrane</keyword>
<evidence type="ECO:0000256" key="2">
    <source>
        <dbReference type="ARBA" id="ARBA00012438"/>
    </source>
</evidence>
<evidence type="ECO:0000259" key="13">
    <source>
        <dbReference type="Pfam" id="PF23539"/>
    </source>
</evidence>
<dbReference type="InterPro" id="IPR011712">
    <property type="entry name" value="Sig_transdc_His_kin_sub3_dim/P"/>
</dbReference>
<keyword evidence="15" id="KW-1185">Reference proteome</keyword>
<dbReference type="Pfam" id="PF23539">
    <property type="entry name" value="DUF7134"/>
    <property type="match status" value="1"/>
</dbReference>
<feature type="domain" description="Signal transduction histidine kinase subgroup 3 dimerisation and phosphoacceptor" evidence="12">
    <location>
        <begin position="240"/>
        <end position="318"/>
    </location>
</feature>
<dbReference type="InterPro" id="IPR055558">
    <property type="entry name" value="DUF7134"/>
</dbReference>